<evidence type="ECO:0000313" key="3">
    <source>
        <dbReference type="Proteomes" id="UP000254410"/>
    </source>
</evidence>
<organism evidence="2 3">
    <name type="scientific">Acinetobacter pittii</name>
    <name type="common">Acinetobacter genomosp. 3</name>
    <dbReference type="NCBI Taxonomy" id="48296"/>
    <lineage>
        <taxon>Bacteria</taxon>
        <taxon>Pseudomonadati</taxon>
        <taxon>Pseudomonadota</taxon>
        <taxon>Gammaproteobacteria</taxon>
        <taxon>Moraxellales</taxon>
        <taxon>Moraxellaceae</taxon>
        <taxon>Acinetobacter</taxon>
        <taxon>Acinetobacter calcoaceticus/baumannii complex</taxon>
    </lineage>
</organism>
<reference evidence="2 3" key="1">
    <citation type="submission" date="2018-11" db="EMBL/GenBank/DDBJ databases">
        <authorList>
            <person name="Kuo S.-C."/>
            <person name="Chen F.-J."/>
            <person name="Liao Y.-C."/>
        </authorList>
    </citation>
    <scope>NUCLEOTIDE SEQUENCE [LARGE SCALE GENOMIC DNA]</scope>
    <source>
        <strain evidence="2 3">2014S06-099</strain>
    </source>
</reference>
<protein>
    <submittedName>
        <fullName evidence="2">BapA prefix-like domain-containing protein</fullName>
    </submittedName>
</protein>
<dbReference type="AlphaFoldDB" id="A0A3G6YIE6"/>
<name>A0A3G6YIE6_ACIPI</name>
<dbReference type="Pfam" id="PF22783">
    <property type="entry name" value="BapA_N"/>
    <property type="match status" value="1"/>
</dbReference>
<feature type="domain" description="Biofilm-associated protein BapA-like prefix-like" evidence="1">
    <location>
        <begin position="19"/>
        <end position="73"/>
    </location>
</feature>
<reference evidence="2 3" key="2">
    <citation type="submission" date="2018-12" db="EMBL/GenBank/DDBJ databases">
        <title>Molecular Epidemiology of Emerging Carbapenem-Resistance in Acinetobacter nosocomialis and Acinetobacter pittii in Taiwan, 2010-2014.</title>
        <authorList>
            <person name="Huang W.-C."/>
            <person name="Wang H.-Y."/>
            <person name="Lai J.-F."/>
            <person name="Lauderdale T.-L."/>
            <person name="Sytwu H.-K."/>
        </authorList>
    </citation>
    <scope>NUCLEOTIDE SEQUENCE [LARGE SCALE GENOMIC DNA]</scope>
    <source>
        <strain evidence="2 3">2014S06-099</strain>
    </source>
</reference>
<accession>A0A3G6YIE6</accession>
<proteinExistence type="predicted"/>
<dbReference type="EMBL" id="CP033540">
    <property type="protein sequence ID" value="AZC00172.1"/>
    <property type="molecule type" value="Genomic_DNA"/>
</dbReference>
<evidence type="ECO:0000313" key="2">
    <source>
        <dbReference type="EMBL" id="AZC00172.1"/>
    </source>
</evidence>
<gene>
    <name evidence="2" type="ORF">DKE52_004565</name>
</gene>
<sequence>MVQVSLMANNASKNNTVDINVGQTKNIVVNPKEVAKIDINPEKISSITREGNSAIVHLKDGTEIVLENYFISENPQILFK</sequence>
<dbReference type="Proteomes" id="UP000254410">
    <property type="component" value="Chromosome"/>
</dbReference>
<dbReference type="NCBIfam" id="NF033677">
    <property type="entry name" value="biofilm_BapA_N"/>
    <property type="match status" value="1"/>
</dbReference>
<evidence type="ECO:0000259" key="1">
    <source>
        <dbReference type="Pfam" id="PF22783"/>
    </source>
</evidence>
<dbReference type="InterPro" id="IPR048051">
    <property type="entry name" value="BapA-like_prefix-like"/>
</dbReference>